<feature type="compositionally biased region" description="Basic and acidic residues" evidence="1">
    <location>
        <begin position="67"/>
        <end position="77"/>
    </location>
</feature>
<feature type="region of interest" description="Disordered" evidence="1">
    <location>
        <begin position="67"/>
        <end position="86"/>
    </location>
</feature>
<dbReference type="GO" id="GO:0005789">
    <property type="term" value="C:endoplasmic reticulum membrane"/>
    <property type="evidence" value="ECO:0007669"/>
    <property type="project" value="TreeGrafter"/>
</dbReference>
<reference evidence="3" key="1">
    <citation type="submission" date="2022-07" db="EMBL/GenBank/DDBJ databases">
        <title>Phylogenomic reconstructions and comparative analyses of Kickxellomycotina fungi.</title>
        <authorList>
            <person name="Reynolds N.K."/>
            <person name="Stajich J.E."/>
            <person name="Barry K."/>
            <person name="Grigoriev I.V."/>
            <person name="Crous P."/>
            <person name="Smith M.E."/>
        </authorList>
    </citation>
    <scope>NUCLEOTIDE SEQUENCE</scope>
    <source>
        <strain evidence="3">NRRL 3115</strain>
    </source>
</reference>
<feature type="domain" description="J" evidence="2">
    <location>
        <begin position="10"/>
        <end position="74"/>
    </location>
</feature>
<evidence type="ECO:0000256" key="1">
    <source>
        <dbReference type="SAM" id="MobiDB-lite"/>
    </source>
</evidence>
<gene>
    <name evidence="3" type="ORF">GGI25_002350</name>
</gene>
<dbReference type="Pfam" id="PF00226">
    <property type="entry name" value="DnaJ"/>
    <property type="match status" value="1"/>
</dbReference>
<proteinExistence type="predicted"/>
<comment type="caution">
    <text evidence="3">The sequence shown here is derived from an EMBL/GenBank/DDBJ whole genome shotgun (WGS) entry which is preliminary data.</text>
</comment>
<dbReference type="PRINTS" id="PR00625">
    <property type="entry name" value="JDOMAIN"/>
</dbReference>
<evidence type="ECO:0000313" key="3">
    <source>
        <dbReference type="EMBL" id="KAJ2678365.1"/>
    </source>
</evidence>
<sequence length="189" mass="20660">MARTKKQQQDYYEALGVRPDATTEDIRSAYMKRAVRVHPDRNPSPTATEEFQELADAYYVLSDTTRRRQYDSERDSSRANAQTSFGDTHANADNIFGDVFEDMLRPEVGTPSSWWSTVGMVSGGTLGFILANLPGAVVGGFAGKKLGAIRDRTGRPVYDSFKDLPHARKVEVLGAIAAQILGTGMGGPK</sequence>
<dbReference type="AlphaFoldDB" id="A0A9W8G3T7"/>
<dbReference type="Proteomes" id="UP001151518">
    <property type="component" value="Unassembled WGS sequence"/>
</dbReference>
<dbReference type="InterPro" id="IPR001623">
    <property type="entry name" value="DnaJ_domain"/>
</dbReference>
<dbReference type="GO" id="GO:0071218">
    <property type="term" value="P:cellular response to misfolded protein"/>
    <property type="evidence" value="ECO:0007669"/>
    <property type="project" value="TreeGrafter"/>
</dbReference>
<dbReference type="InterPro" id="IPR036869">
    <property type="entry name" value="J_dom_sf"/>
</dbReference>
<dbReference type="EMBL" id="JANBTW010000021">
    <property type="protein sequence ID" value="KAJ2678365.1"/>
    <property type="molecule type" value="Genomic_DNA"/>
</dbReference>
<dbReference type="SUPFAM" id="SSF46565">
    <property type="entry name" value="Chaperone J-domain"/>
    <property type="match status" value="1"/>
</dbReference>
<protein>
    <recommendedName>
        <fullName evidence="2">J domain-containing protein</fullName>
    </recommendedName>
</protein>
<dbReference type="PROSITE" id="PS50076">
    <property type="entry name" value="DNAJ_2"/>
    <property type="match status" value="1"/>
</dbReference>
<evidence type="ECO:0000259" key="2">
    <source>
        <dbReference type="PROSITE" id="PS50076"/>
    </source>
</evidence>
<evidence type="ECO:0000313" key="4">
    <source>
        <dbReference type="Proteomes" id="UP001151518"/>
    </source>
</evidence>
<name>A0A9W8G3T7_9FUNG</name>
<dbReference type="InterPro" id="IPR051100">
    <property type="entry name" value="DnaJ_subfamily_B/C"/>
</dbReference>
<dbReference type="PANTHER" id="PTHR43908">
    <property type="entry name" value="AT29763P-RELATED"/>
    <property type="match status" value="1"/>
</dbReference>
<dbReference type="SMART" id="SM00271">
    <property type="entry name" value="DnaJ"/>
    <property type="match status" value="1"/>
</dbReference>
<dbReference type="OrthoDB" id="442087at2759"/>
<dbReference type="CDD" id="cd06257">
    <property type="entry name" value="DnaJ"/>
    <property type="match status" value="1"/>
</dbReference>
<accession>A0A9W8G3T7</accession>
<dbReference type="GO" id="GO:0030544">
    <property type="term" value="F:Hsp70 protein binding"/>
    <property type="evidence" value="ECO:0007669"/>
    <property type="project" value="TreeGrafter"/>
</dbReference>
<dbReference type="Gene3D" id="1.10.287.110">
    <property type="entry name" value="DnaJ domain"/>
    <property type="match status" value="1"/>
</dbReference>
<organism evidence="3 4">
    <name type="scientific">Coemansia spiralis</name>
    <dbReference type="NCBI Taxonomy" id="417178"/>
    <lineage>
        <taxon>Eukaryota</taxon>
        <taxon>Fungi</taxon>
        <taxon>Fungi incertae sedis</taxon>
        <taxon>Zoopagomycota</taxon>
        <taxon>Kickxellomycotina</taxon>
        <taxon>Kickxellomycetes</taxon>
        <taxon>Kickxellales</taxon>
        <taxon>Kickxellaceae</taxon>
        <taxon>Coemansia</taxon>
    </lineage>
</organism>
<dbReference type="PANTHER" id="PTHR43908:SF3">
    <property type="entry name" value="AT29763P-RELATED"/>
    <property type="match status" value="1"/>
</dbReference>